<dbReference type="InterPro" id="IPR041489">
    <property type="entry name" value="PDZ_6"/>
</dbReference>
<dbReference type="AlphaFoldDB" id="A0A238XN93"/>
<accession>A0A238XN93</accession>
<protein>
    <submittedName>
        <fullName evidence="2">Aspartyl protease</fullName>
    </submittedName>
</protein>
<dbReference type="SMART" id="SM00228">
    <property type="entry name" value="PDZ"/>
    <property type="match status" value="1"/>
</dbReference>
<reference evidence="2 3" key="1">
    <citation type="submission" date="2017-06" db="EMBL/GenBank/DDBJ databases">
        <authorList>
            <person name="Kim H.J."/>
            <person name="Triplett B.A."/>
        </authorList>
    </citation>
    <scope>NUCLEOTIDE SEQUENCE [LARGE SCALE GENOMIC DNA]</scope>
    <source>
        <strain evidence="2 3">DSM 29150</strain>
    </source>
</reference>
<dbReference type="InterPro" id="IPR036034">
    <property type="entry name" value="PDZ_sf"/>
</dbReference>
<dbReference type="InterPro" id="IPR021109">
    <property type="entry name" value="Peptidase_aspartic_dom_sf"/>
</dbReference>
<organism evidence="2 3">
    <name type="scientific">Lutibacter agarilyticus</name>
    <dbReference type="NCBI Taxonomy" id="1109740"/>
    <lineage>
        <taxon>Bacteria</taxon>
        <taxon>Pseudomonadati</taxon>
        <taxon>Bacteroidota</taxon>
        <taxon>Flavobacteriia</taxon>
        <taxon>Flavobacteriales</taxon>
        <taxon>Flavobacteriaceae</taxon>
        <taxon>Lutibacter</taxon>
    </lineage>
</organism>
<dbReference type="Pfam" id="PF17820">
    <property type="entry name" value="PDZ_6"/>
    <property type="match status" value="1"/>
</dbReference>
<gene>
    <name evidence="2" type="ORF">SAMN06265371_106171</name>
</gene>
<evidence type="ECO:0000313" key="2">
    <source>
        <dbReference type="EMBL" id="SNR60058.1"/>
    </source>
</evidence>
<keyword evidence="2" id="KW-0645">Protease</keyword>
<dbReference type="SUPFAM" id="SSF50156">
    <property type="entry name" value="PDZ domain-like"/>
    <property type="match status" value="1"/>
</dbReference>
<name>A0A238XN93_9FLAO</name>
<evidence type="ECO:0000259" key="1">
    <source>
        <dbReference type="PROSITE" id="PS50106"/>
    </source>
</evidence>
<evidence type="ECO:0000313" key="3">
    <source>
        <dbReference type="Proteomes" id="UP000198384"/>
    </source>
</evidence>
<keyword evidence="3" id="KW-1185">Reference proteome</keyword>
<dbReference type="Proteomes" id="UP000198384">
    <property type="component" value="Unassembled WGS sequence"/>
</dbReference>
<dbReference type="EMBL" id="FZNT01000006">
    <property type="protein sequence ID" value="SNR60058.1"/>
    <property type="molecule type" value="Genomic_DNA"/>
</dbReference>
<dbReference type="PROSITE" id="PS50106">
    <property type="entry name" value="PDZ"/>
    <property type="match status" value="1"/>
</dbReference>
<proteinExistence type="predicted"/>
<sequence length="399" mass="45188">MQVNGKELNFILDSGVGATILFNLNPSDSLNLRNIEKIKLQGLGQEAPVDAILSRGNELSLTNIKSNNEKLYVIFNDGFDLSSKLGTTIHGIIGYELFKSFTIRINYSSRRLTFYDTAFYEYKICKNCEVFPLEFNMMKPYINVAVVLKEAPTKKVPVKLLIDSGGSDAMWLFENSHPDIVPPLNYFEDYLGEGLSGVIYGKRTMIESLQIGKFLLKNPTVSYPDSLSVAHALRFEERNGSLGASILKRFVVTFDYKNNRLLLKKGGHFNDAFRYNMSGIELVYNGKVLVKEKEAYNTLGAYGENQQASNTTVSINTNYKYTFKPTYKIYKVSPGSPAAIAGIKDGDVLIKINGKYTFNLKLEEIVHQFYQKENTKINVVIERNGIDYQYSFRLKNQLK</sequence>
<dbReference type="InterPro" id="IPR001478">
    <property type="entry name" value="PDZ"/>
</dbReference>
<dbReference type="Gene3D" id="2.30.42.10">
    <property type="match status" value="1"/>
</dbReference>
<dbReference type="GO" id="GO:0006508">
    <property type="term" value="P:proteolysis"/>
    <property type="evidence" value="ECO:0007669"/>
    <property type="project" value="UniProtKB-KW"/>
</dbReference>
<dbReference type="Gene3D" id="2.40.70.10">
    <property type="entry name" value="Acid Proteases"/>
    <property type="match status" value="2"/>
</dbReference>
<dbReference type="Pfam" id="PF13650">
    <property type="entry name" value="Asp_protease_2"/>
    <property type="match status" value="1"/>
</dbReference>
<dbReference type="GO" id="GO:0008233">
    <property type="term" value="F:peptidase activity"/>
    <property type="evidence" value="ECO:0007669"/>
    <property type="project" value="UniProtKB-KW"/>
</dbReference>
<keyword evidence="2" id="KW-0378">Hydrolase</keyword>
<feature type="domain" description="PDZ" evidence="1">
    <location>
        <begin position="329"/>
        <end position="366"/>
    </location>
</feature>